<comment type="subcellular location">
    <subcellularLocation>
        <location evidence="1">Nucleus</location>
    </subcellularLocation>
</comment>
<dbReference type="Gene3D" id="1.25.10.10">
    <property type="entry name" value="Leucine-rich Repeat Variant"/>
    <property type="match status" value="1"/>
</dbReference>
<dbReference type="PANTHER" id="PTHR12363">
    <property type="entry name" value="TRANSPORTIN 3 AND IMPORTIN 13"/>
    <property type="match status" value="1"/>
</dbReference>
<proteinExistence type="inferred from homology"/>
<reference evidence="6 7" key="1">
    <citation type="submission" date="2018-08" db="EMBL/GenBank/DDBJ databases">
        <title>Genome and evolution of the arbuscular mycorrhizal fungus Diversispora epigaea (formerly Glomus versiforme) and its bacterial endosymbionts.</title>
        <authorList>
            <person name="Sun X."/>
            <person name="Fei Z."/>
            <person name="Harrison M."/>
        </authorList>
    </citation>
    <scope>NUCLEOTIDE SEQUENCE [LARGE SCALE GENOMIC DNA]</scope>
    <source>
        <strain evidence="6 7">IT104</strain>
    </source>
</reference>
<dbReference type="InterPro" id="IPR040520">
    <property type="entry name" value="Importin_rep_3"/>
</dbReference>
<protein>
    <recommendedName>
        <fullName evidence="8">Exportin-1/Importin-beta-like domain-containing protein</fullName>
    </recommendedName>
</protein>
<dbReference type="Pfam" id="PF24140">
    <property type="entry name" value="TPR_TNPO3_IPO13_3rd"/>
    <property type="match status" value="1"/>
</dbReference>
<evidence type="ECO:0000256" key="4">
    <source>
        <dbReference type="ARBA" id="ARBA00022927"/>
    </source>
</evidence>
<dbReference type="GO" id="GO:0005634">
    <property type="term" value="C:nucleus"/>
    <property type="evidence" value="ECO:0007669"/>
    <property type="project" value="UniProtKB-SubCell"/>
</dbReference>
<evidence type="ECO:0000256" key="2">
    <source>
        <dbReference type="ARBA" id="ARBA00007991"/>
    </source>
</evidence>
<dbReference type="InterPro" id="IPR058537">
    <property type="entry name" value="TPR_TNPO3_IPO13_4th"/>
</dbReference>
<dbReference type="AlphaFoldDB" id="A0A397J3G2"/>
<dbReference type="Pfam" id="PF24139">
    <property type="entry name" value="TPR_TNPO3_IPO13_4th"/>
    <property type="match status" value="1"/>
</dbReference>
<dbReference type="Pfam" id="PF18773">
    <property type="entry name" value="Importin_rep"/>
    <property type="match status" value="1"/>
</dbReference>
<dbReference type="GO" id="GO:0006606">
    <property type="term" value="P:protein import into nucleus"/>
    <property type="evidence" value="ECO:0007669"/>
    <property type="project" value="TreeGrafter"/>
</dbReference>
<keyword evidence="4" id="KW-0653">Protein transport</keyword>
<evidence type="ECO:0000256" key="5">
    <source>
        <dbReference type="ARBA" id="ARBA00023242"/>
    </source>
</evidence>
<evidence type="ECO:0000256" key="3">
    <source>
        <dbReference type="ARBA" id="ARBA00022448"/>
    </source>
</evidence>
<dbReference type="InterPro" id="IPR016024">
    <property type="entry name" value="ARM-type_fold"/>
</dbReference>
<dbReference type="InterPro" id="IPR040709">
    <property type="entry name" value="Importin_rep_1"/>
</dbReference>
<dbReference type="Proteomes" id="UP000266861">
    <property type="component" value="Unassembled WGS sequence"/>
</dbReference>
<evidence type="ECO:0000256" key="1">
    <source>
        <dbReference type="ARBA" id="ARBA00004123"/>
    </source>
</evidence>
<dbReference type="OrthoDB" id="2016913at2759"/>
<evidence type="ECO:0000313" key="7">
    <source>
        <dbReference type="Proteomes" id="UP000266861"/>
    </source>
</evidence>
<dbReference type="STRING" id="1348612.A0A397J3G2"/>
<evidence type="ECO:0000313" key="6">
    <source>
        <dbReference type="EMBL" id="RHZ79420.1"/>
    </source>
</evidence>
<dbReference type="GO" id="GO:0005737">
    <property type="term" value="C:cytoplasm"/>
    <property type="evidence" value="ECO:0007669"/>
    <property type="project" value="TreeGrafter"/>
</dbReference>
<gene>
    <name evidence="6" type="ORF">Glove_146g38</name>
</gene>
<keyword evidence="5" id="KW-0539">Nucleus</keyword>
<dbReference type="Pfam" id="PF18806">
    <property type="entry name" value="Importin_rep_3"/>
    <property type="match status" value="1"/>
</dbReference>
<dbReference type="EMBL" id="PQFF01000137">
    <property type="protein sequence ID" value="RHZ79420.1"/>
    <property type="molecule type" value="Genomic_DNA"/>
</dbReference>
<accession>A0A397J3G2</accession>
<dbReference type="InterPro" id="IPR011989">
    <property type="entry name" value="ARM-like"/>
</dbReference>
<keyword evidence="7" id="KW-1185">Reference proteome</keyword>
<dbReference type="SUPFAM" id="SSF48371">
    <property type="entry name" value="ARM repeat"/>
    <property type="match status" value="1"/>
</dbReference>
<organism evidence="6 7">
    <name type="scientific">Diversispora epigaea</name>
    <dbReference type="NCBI Taxonomy" id="1348612"/>
    <lineage>
        <taxon>Eukaryota</taxon>
        <taxon>Fungi</taxon>
        <taxon>Fungi incertae sedis</taxon>
        <taxon>Mucoromycota</taxon>
        <taxon>Glomeromycotina</taxon>
        <taxon>Glomeromycetes</taxon>
        <taxon>Diversisporales</taxon>
        <taxon>Diversisporaceae</taxon>
        <taxon>Diversispora</taxon>
    </lineage>
</organism>
<dbReference type="InterPro" id="IPR051345">
    <property type="entry name" value="Importin_beta-like_NTR"/>
</dbReference>
<sequence>MPLQFWYVLQESLFDPGVIPVNGENISGSKMVSLEEAQKIREASIIVFQRLLEVVRTKVQYPPDDEWAEWAKDVKDRFRVYRRDVGDTVLYAYYVLRNQMFAYLVELAIMQLSMPGRDSSQWQDLESTLFCLKSISEAVDHKENRYLPRLFGSEVYGMLPVQGSSRLRNTALSLIGSYAEWLKRHPEYIFSALNYLVSGLSDPETSSVSALSFKEVCDTCRESLVNEIDSLINMYMVVGPHIQTREKQRVIESIADVIQALPPEKKMEPLLIIANSFIGNLREAIIHGKQNPSPYREAIIIHLEYLTCCGRGIQPPDDEVIIIDDDDVISKEHILSSSPSPSNLSNALTEITGNVAEIWCQDNEVMECLCKFLNTGIRVTENLLSIPFEVIISLVQISYLRNPFSCWLDTAAQVVTVFGPNSRHGPALRNMLAEITTITIQQYVRNQADMENNPDLVNSYFAILTKFIQKCPLLLYNLPPELFNNIMKFSVVGLSVQERLALKSAITFMGEFVGQHYEDEQLSKGIENIMMTYGMEIMRELISGIGGKLPRSFVVSLSHVLHKITSRYVEASKEWLSILLNQENFPSHHADLATKQHFAKSILGTRSIQKYKEIVTNFSIKCRALGDTAYGYA</sequence>
<dbReference type="PANTHER" id="PTHR12363:SF33">
    <property type="entry name" value="IMPORTIN-13"/>
    <property type="match status" value="1"/>
</dbReference>
<name>A0A397J3G2_9GLOM</name>
<comment type="caution">
    <text evidence="6">The sequence shown here is derived from an EMBL/GenBank/DDBJ whole genome shotgun (WGS) entry which is preliminary data.</text>
</comment>
<dbReference type="InterPro" id="IPR057942">
    <property type="entry name" value="TPR_TNPO3_IPO13_3rd"/>
</dbReference>
<comment type="similarity">
    <text evidence="2">Belongs to the importin beta family.</text>
</comment>
<evidence type="ECO:0008006" key="8">
    <source>
        <dbReference type="Google" id="ProtNLM"/>
    </source>
</evidence>
<keyword evidence="3" id="KW-0813">Transport</keyword>